<comment type="caution">
    <text evidence="1">The sequence shown here is derived from an EMBL/GenBank/DDBJ whole genome shotgun (WGS) entry which is preliminary data.</text>
</comment>
<dbReference type="EMBL" id="CM024797">
    <property type="protein sequence ID" value="KAG8000389.1"/>
    <property type="molecule type" value="Genomic_DNA"/>
</dbReference>
<keyword evidence="2" id="KW-1185">Reference proteome</keyword>
<feature type="non-terminal residue" evidence="1">
    <location>
        <position position="1"/>
    </location>
</feature>
<dbReference type="Proteomes" id="UP000805704">
    <property type="component" value="Chromosome 9"/>
</dbReference>
<accession>A0ACB7EDX4</accession>
<reference evidence="1" key="1">
    <citation type="submission" date="2020-04" db="EMBL/GenBank/DDBJ databases">
        <title>A chromosome-scale assembly and high-density genetic map of the yellow drum (Nibea albiflora) genome.</title>
        <authorList>
            <person name="Xu D."/>
            <person name="Zhang W."/>
            <person name="Chen R."/>
            <person name="Tan P."/>
            <person name="Wang L."/>
            <person name="Song H."/>
            <person name="Tian L."/>
            <person name="Zhu Q."/>
            <person name="Wang B."/>
        </authorList>
    </citation>
    <scope>NUCLEOTIDE SEQUENCE</scope>
    <source>
        <strain evidence="1">ZJHYS-2018</strain>
    </source>
</reference>
<evidence type="ECO:0000313" key="1">
    <source>
        <dbReference type="EMBL" id="KAG8000389.1"/>
    </source>
</evidence>
<name>A0ACB7EDX4_NIBAL</name>
<gene>
    <name evidence="1" type="primary">HECTD2.2</name>
    <name evidence="1" type="ORF">GBF38_002831</name>
</gene>
<proteinExistence type="predicted"/>
<organism evidence="1 2">
    <name type="scientific">Nibea albiflora</name>
    <name type="common">Yellow drum</name>
    <name type="synonym">Corvina albiflora</name>
    <dbReference type="NCBI Taxonomy" id="240163"/>
    <lineage>
        <taxon>Eukaryota</taxon>
        <taxon>Metazoa</taxon>
        <taxon>Chordata</taxon>
        <taxon>Craniata</taxon>
        <taxon>Vertebrata</taxon>
        <taxon>Euteleostomi</taxon>
        <taxon>Actinopterygii</taxon>
        <taxon>Neopterygii</taxon>
        <taxon>Teleostei</taxon>
        <taxon>Neoteleostei</taxon>
        <taxon>Acanthomorphata</taxon>
        <taxon>Eupercaria</taxon>
        <taxon>Sciaenidae</taxon>
        <taxon>Nibea</taxon>
    </lineage>
</organism>
<protein>
    <submittedName>
        <fullName evidence="1">E3 ubiquitin-protein ligase HECTD2</fullName>
    </submittedName>
</protein>
<evidence type="ECO:0000313" key="2">
    <source>
        <dbReference type="Proteomes" id="UP000805704"/>
    </source>
</evidence>
<sequence length="141" mass="16338">RLIFMVFLCFCHSGRELPPICSDVRQKQRLSIDTLPPEVKAPFPSDPVIPLRTKTTKEFQEDMERAVQSGDWREVREFYLTTLCFLFQASDKRRPESVLHSCSGETESSGDSAKTVLSYEKDTWTDYDTEQRSFLTSEMNI</sequence>